<gene>
    <name evidence="2" type="ORF">ADIARSV_2483</name>
</gene>
<proteinExistence type="predicted"/>
<dbReference type="RefSeq" id="WP_016195714.1">
    <property type="nucleotide sequence ID" value="NZ_AQPN01000089.1"/>
</dbReference>
<feature type="domain" description="Transcription regulator PadR N-terminal" evidence="1">
    <location>
        <begin position="17"/>
        <end position="91"/>
    </location>
</feature>
<name>R9GZE0_9SPHI</name>
<reference evidence="2 3" key="1">
    <citation type="journal article" date="2013" name="Genome Announc.">
        <title>Draft Genome Sequence of Arcticibacter svalbardensis Strain MN12-7T, a Member of the Family Sphingobacteriaceae Isolated from an Arctic Soil Sample.</title>
        <authorList>
            <person name="Shivaji S."/>
            <person name="Ara S."/>
            <person name="Prasad S."/>
            <person name="Manasa B.P."/>
            <person name="Begum Z."/>
            <person name="Singh A."/>
            <person name="Kumar Pinnaka A."/>
        </authorList>
    </citation>
    <scope>NUCLEOTIDE SEQUENCE [LARGE SCALE GENOMIC DNA]</scope>
    <source>
        <strain evidence="2 3">MN12-7</strain>
    </source>
</reference>
<organism evidence="2 3">
    <name type="scientific">Arcticibacter svalbardensis MN12-7</name>
    <dbReference type="NCBI Taxonomy" id="1150600"/>
    <lineage>
        <taxon>Bacteria</taxon>
        <taxon>Pseudomonadati</taxon>
        <taxon>Bacteroidota</taxon>
        <taxon>Sphingobacteriia</taxon>
        <taxon>Sphingobacteriales</taxon>
        <taxon>Sphingobacteriaceae</taxon>
        <taxon>Arcticibacter</taxon>
    </lineage>
</organism>
<dbReference type="AlphaFoldDB" id="R9GZE0"/>
<protein>
    <submittedName>
        <fullName evidence="2">Transcriptional regulator, PadR family</fullName>
    </submittedName>
</protein>
<evidence type="ECO:0000259" key="1">
    <source>
        <dbReference type="Pfam" id="PF03551"/>
    </source>
</evidence>
<dbReference type="InterPro" id="IPR036390">
    <property type="entry name" value="WH_DNA-bd_sf"/>
</dbReference>
<comment type="caution">
    <text evidence="2">The sequence shown here is derived from an EMBL/GenBank/DDBJ whole genome shotgun (WGS) entry which is preliminary data.</text>
</comment>
<dbReference type="Gene3D" id="1.10.10.10">
    <property type="entry name" value="Winged helix-like DNA-binding domain superfamily/Winged helix DNA-binding domain"/>
    <property type="match status" value="1"/>
</dbReference>
<evidence type="ECO:0000313" key="3">
    <source>
        <dbReference type="Proteomes" id="UP000014174"/>
    </source>
</evidence>
<sequence length="111" mass="12704">MKNISKELMGASAIPIILSVLQSGDSYGYEIVQKVKDLGKDKIQWNEPSIYPVLKKLESSGMIKSYWKVLEGERPRKYYTLLADGKEQLKQNMAEWDIVYAIFGKLKTELS</sequence>
<dbReference type="STRING" id="1150600.ADIARSV_2483"/>
<dbReference type="PANTHER" id="PTHR33169">
    <property type="entry name" value="PADR-FAMILY TRANSCRIPTIONAL REGULATOR"/>
    <property type="match status" value="1"/>
</dbReference>
<evidence type="ECO:0000313" key="2">
    <source>
        <dbReference type="EMBL" id="EOR94349.1"/>
    </source>
</evidence>
<keyword evidence="3" id="KW-1185">Reference proteome</keyword>
<dbReference type="InterPro" id="IPR005149">
    <property type="entry name" value="Tscrpt_reg_PadR_N"/>
</dbReference>
<dbReference type="EMBL" id="AQPN01000089">
    <property type="protein sequence ID" value="EOR94349.1"/>
    <property type="molecule type" value="Genomic_DNA"/>
</dbReference>
<dbReference type="Proteomes" id="UP000014174">
    <property type="component" value="Unassembled WGS sequence"/>
</dbReference>
<dbReference type="SUPFAM" id="SSF46785">
    <property type="entry name" value="Winged helix' DNA-binding domain"/>
    <property type="match status" value="1"/>
</dbReference>
<dbReference type="eggNOG" id="COG1695">
    <property type="taxonomic scope" value="Bacteria"/>
</dbReference>
<dbReference type="PANTHER" id="PTHR33169:SF14">
    <property type="entry name" value="TRANSCRIPTIONAL REGULATOR RV3488"/>
    <property type="match status" value="1"/>
</dbReference>
<dbReference type="OrthoDB" id="9808017at2"/>
<accession>R9GZE0</accession>
<dbReference type="InterPro" id="IPR036388">
    <property type="entry name" value="WH-like_DNA-bd_sf"/>
</dbReference>
<dbReference type="InterPro" id="IPR052509">
    <property type="entry name" value="Metal_resp_DNA-bind_regulator"/>
</dbReference>
<dbReference type="Pfam" id="PF03551">
    <property type="entry name" value="PadR"/>
    <property type="match status" value="1"/>
</dbReference>